<feature type="compositionally biased region" description="Polar residues" evidence="1">
    <location>
        <begin position="30"/>
        <end position="59"/>
    </location>
</feature>
<proteinExistence type="predicted"/>
<sequence>MHSLMRRANIIGYTKRIRLHCRRRLLKIPTQMSLEGQPSNLDQAPSPQSHDSTRESSSLPPRYRSLEEIYRMFEFALLISEPTCSVQANKEKIWTYAIQEEMKMIVKNDTR</sequence>
<protein>
    <submittedName>
        <fullName evidence="2">Uncharacterized protein</fullName>
    </submittedName>
</protein>
<keyword evidence="3" id="KW-1185">Reference proteome</keyword>
<organism evidence="2 3">
    <name type="scientific">Platanthera zijinensis</name>
    <dbReference type="NCBI Taxonomy" id="2320716"/>
    <lineage>
        <taxon>Eukaryota</taxon>
        <taxon>Viridiplantae</taxon>
        <taxon>Streptophyta</taxon>
        <taxon>Embryophyta</taxon>
        <taxon>Tracheophyta</taxon>
        <taxon>Spermatophyta</taxon>
        <taxon>Magnoliopsida</taxon>
        <taxon>Liliopsida</taxon>
        <taxon>Asparagales</taxon>
        <taxon>Orchidaceae</taxon>
        <taxon>Orchidoideae</taxon>
        <taxon>Orchideae</taxon>
        <taxon>Orchidinae</taxon>
        <taxon>Platanthera</taxon>
    </lineage>
</organism>
<evidence type="ECO:0000313" key="2">
    <source>
        <dbReference type="EMBL" id="KAK8948800.1"/>
    </source>
</evidence>
<evidence type="ECO:0000313" key="3">
    <source>
        <dbReference type="Proteomes" id="UP001418222"/>
    </source>
</evidence>
<gene>
    <name evidence="2" type="ORF">KSP39_PZI005232</name>
</gene>
<dbReference type="Proteomes" id="UP001418222">
    <property type="component" value="Unassembled WGS sequence"/>
</dbReference>
<name>A0AAP0GAW1_9ASPA</name>
<dbReference type="EMBL" id="JBBWWQ010000004">
    <property type="protein sequence ID" value="KAK8948800.1"/>
    <property type="molecule type" value="Genomic_DNA"/>
</dbReference>
<feature type="region of interest" description="Disordered" evidence="1">
    <location>
        <begin position="30"/>
        <end position="61"/>
    </location>
</feature>
<evidence type="ECO:0000256" key="1">
    <source>
        <dbReference type="SAM" id="MobiDB-lite"/>
    </source>
</evidence>
<reference evidence="2 3" key="1">
    <citation type="journal article" date="2022" name="Nat. Plants">
        <title>Genomes of leafy and leafless Platanthera orchids illuminate the evolution of mycoheterotrophy.</title>
        <authorList>
            <person name="Li M.H."/>
            <person name="Liu K.W."/>
            <person name="Li Z."/>
            <person name="Lu H.C."/>
            <person name="Ye Q.L."/>
            <person name="Zhang D."/>
            <person name="Wang J.Y."/>
            <person name="Li Y.F."/>
            <person name="Zhong Z.M."/>
            <person name="Liu X."/>
            <person name="Yu X."/>
            <person name="Liu D.K."/>
            <person name="Tu X.D."/>
            <person name="Liu B."/>
            <person name="Hao Y."/>
            <person name="Liao X.Y."/>
            <person name="Jiang Y.T."/>
            <person name="Sun W.H."/>
            <person name="Chen J."/>
            <person name="Chen Y.Q."/>
            <person name="Ai Y."/>
            <person name="Zhai J.W."/>
            <person name="Wu S.S."/>
            <person name="Zhou Z."/>
            <person name="Hsiao Y.Y."/>
            <person name="Wu W.L."/>
            <person name="Chen Y.Y."/>
            <person name="Lin Y.F."/>
            <person name="Hsu J.L."/>
            <person name="Li C.Y."/>
            <person name="Wang Z.W."/>
            <person name="Zhao X."/>
            <person name="Zhong W.Y."/>
            <person name="Ma X.K."/>
            <person name="Ma L."/>
            <person name="Huang J."/>
            <person name="Chen G.Z."/>
            <person name="Huang M.Z."/>
            <person name="Huang L."/>
            <person name="Peng D.H."/>
            <person name="Luo Y.B."/>
            <person name="Zou S.Q."/>
            <person name="Chen S.P."/>
            <person name="Lan S."/>
            <person name="Tsai W.C."/>
            <person name="Van de Peer Y."/>
            <person name="Liu Z.J."/>
        </authorList>
    </citation>
    <scope>NUCLEOTIDE SEQUENCE [LARGE SCALE GENOMIC DNA]</scope>
    <source>
        <strain evidence="2">Lor287</strain>
    </source>
</reference>
<dbReference type="AlphaFoldDB" id="A0AAP0GAW1"/>
<comment type="caution">
    <text evidence="2">The sequence shown here is derived from an EMBL/GenBank/DDBJ whole genome shotgun (WGS) entry which is preliminary data.</text>
</comment>
<accession>A0AAP0GAW1</accession>